<name>A0A9D1DJA7_9FIRM</name>
<reference evidence="5" key="2">
    <citation type="journal article" date="2021" name="PeerJ">
        <title>Extensive microbial diversity within the chicken gut microbiome revealed by metagenomics and culture.</title>
        <authorList>
            <person name="Gilroy R."/>
            <person name="Ravi A."/>
            <person name="Getino M."/>
            <person name="Pursley I."/>
            <person name="Horton D.L."/>
            <person name="Alikhan N.F."/>
            <person name="Baker D."/>
            <person name="Gharbi K."/>
            <person name="Hall N."/>
            <person name="Watson M."/>
            <person name="Adriaenssens E.M."/>
            <person name="Foster-Nyarko E."/>
            <person name="Jarju S."/>
            <person name="Secka A."/>
            <person name="Antonio M."/>
            <person name="Oren A."/>
            <person name="Chaudhuri R.R."/>
            <person name="La Ragione R."/>
            <person name="Hildebrand F."/>
            <person name="Pallen M.J."/>
        </authorList>
    </citation>
    <scope>NUCLEOTIDE SEQUENCE</scope>
    <source>
        <strain evidence="5">ChiBcec15-4380</strain>
    </source>
</reference>
<dbReference type="PRINTS" id="PR00502">
    <property type="entry name" value="NUDIXFAMILY"/>
</dbReference>
<evidence type="ECO:0000259" key="4">
    <source>
        <dbReference type="PROSITE" id="PS51462"/>
    </source>
</evidence>
<sequence>MEEYIQNLRKKIGHDPVILNYAGCVFFTDDGKLVLQKRSDCGEWGFFGGLAELGESLEEAAVREVREESGYDVEITSLYGIYSKYFVTYANQDKAQTVCTLFRAKIVGGTPVRSNSETKEIGYFDLSHPPKMFCKQHQDILEDLISGREYVYR</sequence>
<dbReference type="InterPro" id="IPR015797">
    <property type="entry name" value="NUDIX_hydrolase-like_dom_sf"/>
</dbReference>
<evidence type="ECO:0000313" key="6">
    <source>
        <dbReference type="Proteomes" id="UP000824239"/>
    </source>
</evidence>
<accession>A0A9D1DJA7</accession>
<dbReference type="EMBL" id="DVHE01000080">
    <property type="protein sequence ID" value="HIR51643.1"/>
    <property type="molecule type" value="Genomic_DNA"/>
</dbReference>
<dbReference type="AlphaFoldDB" id="A0A9D1DJA7"/>
<dbReference type="Proteomes" id="UP000824239">
    <property type="component" value="Unassembled WGS sequence"/>
</dbReference>
<comment type="caution">
    <text evidence="5">The sequence shown here is derived from an EMBL/GenBank/DDBJ whole genome shotgun (WGS) entry which is preliminary data.</text>
</comment>
<dbReference type="Gene3D" id="3.90.79.10">
    <property type="entry name" value="Nucleoside Triphosphate Pyrophosphohydrolase"/>
    <property type="match status" value="1"/>
</dbReference>
<dbReference type="InterPro" id="IPR000086">
    <property type="entry name" value="NUDIX_hydrolase_dom"/>
</dbReference>
<feature type="domain" description="Nudix hydrolase" evidence="4">
    <location>
        <begin position="16"/>
        <end position="146"/>
    </location>
</feature>
<dbReference type="PANTHER" id="PTHR43736:SF1">
    <property type="entry name" value="DIHYDRONEOPTERIN TRIPHOSPHATE DIPHOSPHATASE"/>
    <property type="match status" value="1"/>
</dbReference>
<keyword evidence="2 3" id="KW-0378">Hydrolase</keyword>
<reference evidence="5" key="1">
    <citation type="submission" date="2020-10" db="EMBL/GenBank/DDBJ databases">
        <authorList>
            <person name="Gilroy R."/>
        </authorList>
    </citation>
    <scope>NUCLEOTIDE SEQUENCE</scope>
    <source>
        <strain evidence="5">ChiBcec15-4380</strain>
    </source>
</reference>
<gene>
    <name evidence="5" type="ORF">IAA53_10310</name>
</gene>
<comment type="similarity">
    <text evidence="1 3">Belongs to the Nudix hydrolase family.</text>
</comment>
<dbReference type="Pfam" id="PF00293">
    <property type="entry name" value="NUDIX"/>
    <property type="match status" value="1"/>
</dbReference>
<dbReference type="SUPFAM" id="SSF55811">
    <property type="entry name" value="Nudix"/>
    <property type="match status" value="1"/>
</dbReference>
<dbReference type="CDD" id="cd04677">
    <property type="entry name" value="NUDIX_Hydrolase"/>
    <property type="match status" value="1"/>
</dbReference>
<evidence type="ECO:0000313" key="5">
    <source>
        <dbReference type="EMBL" id="HIR51643.1"/>
    </source>
</evidence>
<protein>
    <submittedName>
        <fullName evidence="5">NUDIX domain-containing protein</fullName>
    </submittedName>
</protein>
<dbReference type="PROSITE" id="PS51462">
    <property type="entry name" value="NUDIX"/>
    <property type="match status" value="1"/>
</dbReference>
<evidence type="ECO:0000256" key="2">
    <source>
        <dbReference type="ARBA" id="ARBA00022801"/>
    </source>
</evidence>
<dbReference type="InterPro" id="IPR020476">
    <property type="entry name" value="Nudix_hydrolase"/>
</dbReference>
<proteinExistence type="inferred from homology"/>
<organism evidence="5 6">
    <name type="scientific">Candidatus Avoscillospira avicola</name>
    <dbReference type="NCBI Taxonomy" id="2840706"/>
    <lineage>
        <taxon>Bacteria</taxon>
        <taxon>Bacillati</taxon>
        <taxon>Bacillota</taxon>
        <taxon>Clostridia</taxon>
        <taxon>Eubacteriales</taxon>
        <taxon>Oscillospiraceae</taxon>
        <taxon>Oscillospiraceae incertae sedis</taxon>
        <taxon>Candidatus Avoscillospira</taxon>
    </lineage>
</organism>
<dbReference type="InterPro" id="IPR020084">
    <property type="entry name" value="NUDIX_hydrolase_CS"/>
</dbReference>
<evidence type="ECO:0000256" key="3">
    <source>
        <dbReference type="RuleBase" id="RU003476"/>
    </source>
</evidence>
<dbReference type="GO" id="GO:0016787">
    <property type="term" value="F:hydrolase activity"/>
    <property type="evidence" value="ECO:0007669"/>
    <property type="project" value="UniProtKB-KW"/>
</dbReference>
<dbReference type="PROSITE" id="PS00893">
    <property type="entry name" value="NUDIX_BOX"/>
    <property type="match status" value="1"/>
</dbReference>
<dbReference type="PANTHER" id="PTHR43736">
    <property type="entry name" value="ADP-RIBOSE PYROPHOSPHATASE"/>
    <property type="match status" value="1"/>
</dbReference>
<evidence type="ECO:0000256" key="1">
    <source>
        <dbReference type="ARBA" id="ARBA00005582"/>
    </source>
</evidence>